<reference evidence="1" key="1">
    <citation type="journal article" date="2022" name="Syst. Appl. Microbiol.">
        <title>Natronocalculus amylovorans gen. nov., sp. nov., and Natranaeroarchaeum aerophilus sp. nov., dominant culturable amylolytic natronoarchaea from hypersaline soda lakes in southwestern Siberia.</title>
        <authorList>
            <person name="Sorokin D.Y."/>
            <person name="Elcheninov A.G."/>
            <person name="Khizhniak T.V."/>
            <person name="Koenen M."/>
            <person name="Bale N.J."/>
            <person name="Damste J.S.S."/>
            <person name="Kublanov I.V."/>
        </authorList>
    </citation>
    <scope>NUCLEOTIDE SEQUENCE</scope>
    <source>
        <strain evidence="1">AArc-St2</strain>
    </source>
</reference>
<accession>A0AAE3FY85</accession>
<dbReference type="EMBL" id="JAKRVX010000005">
    <property type="protein sequence ID" value="MCL9817757.1"/>
    <property type="molecule type" value="Genomic_DNA"/>
</dbReference>
<dbReference type="Proteomes" id="UP001203207">
    <property type="component" value="Unassembled WGS sequence"/>
</dbReference>
<proteinExistence type="predicted"/>
<dbReference type="RefSeq" id="WP_250585084.1">
    <property type="nucleotide sequence ID" value="NZ_JAKRVX010000005.1"/>
</dbReference>
<dbReference type="InterPro" id="IPR021799">
    <property type="entry name" value="PIN-like_prokaryotic"/>
</dbReference>
<comment type="caution">
    <text evidence="1">The sequence shown here is derived from an EMBL/GenBank/DDBJ whole genome shotgun (WGS) entry which is preliminary data.</text>
</comment>
<reference evidence="1" key="2">
    <citation type="submission" date="2022-02" db="EMBL/GenBank/DDBJ databases">
        <authorList>
            <person name="Elcheninov A.G."/>
            <person name="Sorokin D.Y."/>
            <person name="Kublanov I.V."/>
        </authorList>
    </citation>
    <scope>NUCLEOTIDE SEQUENCE</scope>
    <source>
        <strain evidence="1">AArc-St2</strain>
    </source>
</reference>
<protein>
    <submittedName>
        <fullName evidence="1">DUF3368 domain-containing protein</fullName>
    </submittedName>
</protein>
<dbReference type="PANTHER" id="PTHR39550">
    <property type="entry name" value="SLL0658 PROTEIN"/>
    <property type="match status" value="1"/>
</dbReference>
<sequence>MWVFDATPLIYLAKVDRIELVCHLDGTCYIPQEIYSEVVVTGLESGYPDARRVDQGIESGSFELISVDNSELITRLKRNPNLSTADVAVLGCVTSVDGIAVMDETSGRTAAEIEGIDTRGTAYIILFCAKHGYISISEAHESIDSMIEHGWYCSPPLYTQLVRKLESFDQ</sequence>
<evidence type="ECO:0000313" key="1">
    <source>
        <dbReference type="EMBL" id="MCL9817757.1"/>
    </source>
</evidence>
<organism evidence="1 2">
    <name type="scientific">Natronocalculus amylovorans</name>
    <dbReference type="NCBI Taxonomy" id="2917812"/>
    <lineage>
        <taxon>Archaea</taxon>
        <taxon>Methanobacteriati</taxon>
        <taxon>Methanobacteriota</taxon>
        <taxon>Stenosarchaea group</taxon>
        <taxon>Halobacteria</taxon>
        <taxon>Halobacteriales</taxon>
        <taxon>Haloferacaceae</taxon>
        <taxon>Natronocalculus</taxon>
    </lineage>
</organism>
<dbReference type="Pfam" id="PF11848">
    <property type="entry name" value="DUF3368"/>
    <property type="match status" value="1"/>
</dbReference>
<dbReference type="AlphaFoldDB" id="A0AAE3FY85"/>
<dbReference type="PANTHER" id="PTHR39550:SF1">
    <property type="entry name" value="SLL0658 PROTEIN"/>
    <property type="match status" value="1"/>
</dbReference>
<evidence type="ECO:0000313" key="2">
    <source>
        <dbReference type="Proteomes" id="UP001203207"/>
    </source>
</evidence>
<keyword evidence="2" id="KW-1185">Reference proteome</keyword>
<name>A0AAE3FY85_9EURY</name>
<gene>
    <name evidence="1" type="ORF">AArcSt2_12465</name>
</gene>